<protein>
    <submittedName>
        <fullName evidence="2">Uncharacterized protein</fullName>
    </submittedName>
</protein>
<dbReference type="AlphaFoldDB" id="A0A699UJI4"/>
<proteinExistence type="predicted"/>
<gene>
    <name evidence="2" type="ORF">Tci_894646</name>
</gene>
<feature type="region of interest" description="Disordered" evidence="1">
    <location>
        <begin position="55"/>
        <end position="102"/>
    </location>
</feature>
<dbReference type="EMBL" id="BKCJ011339093">
    <property type="protein sequence ID" value="GFD22677.1"/>
    <property type="molecule type" value="Genomic_DNA"/>
</dbReference>
<feature type="region of interest" description="Disordered" evidence="1">
    <location>
        <begin position="1"/>
        <end position="41"/>
    </location>
</feature>
<feature type="non-terminal residue" evidence="2">
    <location>
        <position position="102"/>
    </location>
</feature>
<evidence type="ECO:0000313" key="2">
    <source>
        <dbReference type="EMBL" id="GFD22677.1"/>
    </source>
</evidence>
<organism evidence="2">
    <name type="scientific">Tanacetum cinerariifolium</name>
    <name type="common">Dalmatian daisy</name>
    <name type="synonym">Chrysanthemum cinerariifolium</name>
    <dbReference type="NCBI Taxonomy" id="118510"/>
    <lineage>
        <taxon>Eukaryota</taxon>
        <taxon>Viridiplantae</taxon>
        <taxon>Streptophyta</taxon>
        <taxon>Embryophyta</taxon>
        <taxon>Tracheophyta</taxon>
        <taxon>Spermatophyta</taxon>
        <taxon>Magnoliopsida</taxon>
        <taxon>eudicotyledons</taxon>
        <taxon>Gunneridae</taxon>
        <taxon>Pentapetalae</taxon>
        <taxon>asterids</taxon>
        <taxon>campanulids</taxon>
        <taxon>Asterales</taxon>
        <taxon>Asteraceae</taxon>
        <taxon>Asteroideae</taxon>
        <taxon>Anthemideae</taxon>
        <taxon>Anthemidinae</taxon>
        <taxon>Tanacetum</taxon>
    </lineage>
</organism>
<name>A0A699UJI4_TANCI</name>
<reference evidence="2" key="1">
    <citation type="journal article" date="2019" name="Sci. Rep.">
        <title>Draft genome of Tanacetum cinerariifolium, the natural source of mosquito coil.</title>
        <authorList>
            <person name="Yamashiro T."/>
            <person name="Shiraishi A."/>
            <person name="Satake H."/>
            <person name="Nakayama K."/>
        </authorList>
    </citation>
    <scope>NUCLEOTIDE SEQUENCE</scope>
</reference>
<sequence>MWPSVVAMEDPKFENTSFPTEVGSPGATASDSSGVPPTIERSPLDFSLEVVASDQGAAASEVPPSGDVPAAAAPEPSRVGVAAADSPAATESRKRSTYGRHT</sequence>
<comment type="caution">
    <text evidence="2">The sequence shown here is derived from an EMBL/GenBank/DDBJ whole genome shotgun (WGS) entry which is preliminary data.</text>
</comment>
<accession>A0A699UJI4</accession>
<evidence type="ECO:0000256" key="1">
    <source>
        <dbReference type="SAM" id="MobiDB-lite"/>
    </source>
</evidence>